<evidence type="ECO:0000259" key="3">
    <source>
        <dbReference type="Pfam" id="PF16655"/>
    </source>
</evidence>
<dbReference type="Gene3D" id="2.60.40.380">
    <property type="entry name" value="Purple acid phosphatase-like, N-terminal"/>
    <property type="match status" value="1"/>
</dbReference>
<accession>A0ABM9NIB6</accession>
<dbReference type="InterPro" id="IPR052900">
    <property type="entry name" value="Phospholipid_Metab_Enz"/>
</dbReference>
<proteinExistence type="predicted"/>
<dbReference type="InterPro" id="IPR038607">
    <property type="entry name" value="PhoD-like_sf"/>
</dbReference>
<keyword evidence="5" id="KW-1185">Reference proteome</keyword>
<dbReference type="InterPro" id="IPR032093">
    <property type="entry name" value="PhoD_N"/>
</dbReference>
<dbReference type="SUPFAM" id="SSF56300">
    <property type="entry name" value="Metallo-dependent phosphatases"/>
    <property type="match status" value="1"/>
</dbReference>
<dbReference type="Pfam" id="PF16655">
    <property type="entry name" value="PhoD_N"/>
    <property type="match status" value="1"/>
</dbReference>
<dbReference type="PANTHER" id="PTHR43606">
    <property type="entry name" value="PHOSPHATASE, PUTATIVE (AFU_ORTHOLOGUE AFUA_6G08710)-RELATED"/>
    <property type="match status" value="1"/>
</dbReference>
<dbReference type="Gene3D" id="3.60.21.70">
    <property type="entry name" value="PhoD-like phosphatase"/>
    <property type="match status" value="1"/>
</dbReference>
<name>A0ABM9NIB6_9GAMM</name>
<sequence>MSDQAESFRPPVPGPVAASAARAPTGLSGILEARRAPALGAGSSRPCVSHGLMIGDVTDGRAVVWSRADRSARLVVEYALSEDFRDATRLVGPYALEDSDFTARLDLAGLPAGREVFLRVRFQSLDRDRLESAPVLGRLRTPGPLGRPVRFVWSGDTGGQGFGIDLGFGGMKLYETMRREQPDFFIHCGDTVYADGPMEPEVRDGAQRVIWRNAFLDLEPAKLKVAETLDEFRANYRYNLLDENLRRFNAEVPQIWLWDDHETVNNWSGSKDLSDDDRYTEKRVPLLVARATRAFLDYAPLRRAGNTVPERLYRHIPYGDDLDVFTVDMRSYRGPNSYNRQEIPGPETDFLGPEQLAWLKRKLREARATWKVIAADMPLGLLIDDGYDCQGRQRFEGLANGDGPPLGRELELADLLRYIKVNGIRNVVWLTADVHYCAAHYYHPDQAVFRDFTPFWEFVAGPAHAGTAGPNPLDNTFGPRVVFQKTQPEGLSNLPPSSGYQFYGLVEIDPYSKELSVSLKDLYGETLFRQRLSAEDPVAPGGRS</sequence>
<dbReference type="EMBL" id="OZ026884">
    <property type="protein sequence ID" value="CAL1240365.1"/>
    <property type="molecule type" value="Genomic_DNA"/>
</dbReference>
<dbReference type="RefSeq" id="WP_348759850.1">
    <property type="nucleotide sequence ID" value="NZ_OZ026884.1"/>
</dbReference>
<gene>
    <name evidence="4" type="ORF">MECH1_V1_1589</name>
</gene>
<protein>
    <submittedName>
        <fullName evidence="4">PhoD_N domain-containing protein</fullName>
    </submittedName>
</protein>
<dbReference type="InterPro" id="IPR029052">
    <property type="entry name" value="Metallo-depent_PP-like"/>
</dbReference>
<organism evidence="4 5">
    <name type="scientific">Candidatus Methylocalor cossyra</name>
    <dbReference type="NCBI Taxonomy" id="3108543"/>
    <lineage>
        <taxon>Bacteria</taxon>
        <taxon>Pseudomonadati</taxon>
        <taxon>Pseudomonadota</taxon>
        <taxon>Gammaproteobacteria</taxon>
        <taxon>Methylococcales</taxon>
        <taxon>Methylococcaceae</taxon>
        <taxon>Candidatus Methylocalor</taxon>
    </lineage>
</organism>
<reference evidence="4 5" key="1">
    <citation type="submission" date="2024-04" db="EMBL/GenBank/DDBJ databases">
        <authorList>
            <person name="Cremers G."/>
        </authorList>
    </citation>
    <scope>NUCLEOTIDE SEQUENCE [LARGE SCALE GENOMIC DNA]</scope>
    <source>
        <strain evidence="4">MeCH1-AG</strain>
    </source>
</reference>
<feature type="domain" description="PhoD-like phosphatase metallophosphatase" evidence="2">
    <location>
        <begin position="158"/>
        <end position="518"/>
    </location>
</feature>
<dbReference type="PANTHER" id="PTHR43606:SF1">
    <property type="entry name" value="PHOD-LIKE PHOSPHATASE METALLOPHOSPHATASE DOMAIN-CONTAINING PROTEIN"/>
    <property type="match status" value="1"/>
</dbReference>
<evidence type="ECO:0000259" key="2">
    <source>
        <dbReference type="Pfam" id="PF09423"/>
    </source>
</evidence>
<feature type="region of interest" description="Disordered" evidence="1">
    <location>
        <begin position="1"/>
        <end position="20"/>
    </location>
</feature>
<dbReference type="Proteomes" id="UP001497493">
    <property type="component" value="Chromosome"/>
</dbReference>
<evidence type="ECO:0000256" key="1">
    <source>
        <dbReference type="SAM" id="MobiDB-lite"/>
    </source>
</evidence>
<evidence type="ECO:0000313" key="5">
    <source>
        <dbReference type="Proteomes" id="UP001497493"/>
    </source>
</evidence>
<evidence type="ECO:0000313" key="4">
    <source>
        <dbReference type="EMBL" id="CAL1240365.1"/>
    </source>
</evidence>
<dbReference type="Pfam" id="PF09423">
    <property type="entry name" value="PhoD"/>
    <property type="match status" value="1"/>
</dbReference>
<feature type="domain" description="Phospholipase D N-terminal" evidence="3">
    <location>
        <begin position="50"/>
        <end position="141"/>
    </location>
</feature>
<dbReference type="InterPro" id="IPR018946">
    <property type="entry name" value="PhoD-like_MPP"/>
</dbReference>